<dbReference type="HOGENOM" id="CLU_2532625_0_0_9"/>
<dbReference type="EMBL" id="ACEC01000058">
    <property type="protein sequence ID" value="EEG30613.1"/>
    <property type="molecule type" value="Genomic_DNA"/>
</dbReference>
<reference evidence="1 2" key="2">
    <citation type="submission" date="2009-02" db="EMBL/GenBank/DDBJ databases">
        <title>Draft genome sequence of Clostridium methylpentosum (DSM 5476).</title>
        <authorList>
            <person name="Sudarsanam P."/>
            <person name="Ley R."/>
            <person name="Guruge J."/>
            <person name="Turnbaugh P.J."/>
            <person name="Mahowald M."/>
            <person name="Liep D."/>
            <person name="Gordon J."/>
        </authorList>
    </citation>
    <scope>NUCLEOTIDE SEQUENCE [LARGE SCALE GENOMIC DNA]</scope>
    <source>
        <strain evidence="1 2">DSM 5476</strain>
    </source>
</reference>
<evidence type="ECO:0000313" key="1">
    <source>
        <dbReference type="EMBL" id="EEG30613.1"/>
    </source>
</evidence>
<feature type="non-terminal residue" evidence="1">
    <location>
        <position position="1"/>
    </location>
</feature>
<proteinExistence type="predicted"/>
<dbReference type="AlphaFoldDB" id="C0ECW1"/>
<dbReference type="Proteomes" id="UP000003340">
    <property type="component" value="Unassembled WGS sequence"/>
</dbReference>
<reference evidence="1 2" key="1">
    <citation type="submission" date="2009-01" db="EMBL/GenBank/DDBJ databases">
        <authorList>
            <person name="Fulton L."/>
            <person name="Clifton S."/>
            <person name="Fulton B."/>
            <person name="Xu J."/>
            <person name="Minx P."/>
            <person name="Pepin K.H."/>
            <person name="Johnson M."/>
            <person name="Bhonagiri V."/>
            <person name="Nash W.E."/>
            <person name="Mardis E.R."/>
            <person name="Wilson R.K."/>
        </authorList>
    </citation>
    <scope>NUCLEOTIDE SEQUENCE [LARGE SCALE GENOMIC DNA]</scope>
    <source>
        <strain evidence="1 2">DSM 5476</strain>
    </source>
</reference>
<name>C0ECW1_9FIRM</name>
<comment type="caution">
    <text evidence="1">The sequence shown here is derived from an EMBL/GenBank/DDBJ whole genome shotgun (WGS) entry which is preliminary data.</text>
</comment>
<protein>
    <submittedName>
        <fullName evidence="1">Uncharacterized protein</fullName>
    </submittedName>
</protein>
<organism evidence="1 2">
    <name type="scientific">[Clostridium] methylpentosum DSM 5476</name>
    <dbReference type="NCBI Taxonomy" id="537013"/>
    <lineage>
        <taxon>Bacteria</taxon>
        <taxon>Bacillati</taxon>
        <taxon>Bacillota</taxon>
        <taxon>Clostridia</taxon>
        <taxon>Eubacteriales</taxon>
        <taxon>Oscillospiraceae</taxon>
        <taxon>Oscillospiraceae incertae sedis</taxon>
    </lineage>
</organism>
<sequence>PIPLFLTDSCRFILLILSFRLFVHNSRVLKQTLGERFKRSLMEMMQAEKSPALPGMYYYILYFKQYLDRRGILCYKIYRDFKY</sequence>
<gene>
    <name evidence="1" type="ORF">CLOSTMETH_01682</name>
</gene>
<keyword evidence="2" id="KW-1185">Reference proteome</keyword>
<evidence type="ECO:0000313" key="2">
    <source>
        <dbReference type="Proteomes" id="UP000003340"/>
    </source>
</evidence>
<accession>C0ECW1</accession>
<dbReference type="STRING" id="537013.CLOSTMETH_01682"/>